<comment type="caution">
    <text evidence="3">The sequence shown here is derived from an EMBL/GenBank/DDBJ whole genome shotgun (WGS) entry which is preliminary data.</text>
</comment>
<sequence>MEAPQRHPPVSPLSPPPSVAGPLDLEVTVVSAKHLKNVNWRSGDLKPYVVAYIDPDRRAATKPDDDGSTRPVWNERLALSLPFSSPETLLFLTLDVFHSRPSETPKPLVGTARSPLKELLRPEAFAAYASGGGSDGFPPSPIRTPRPAASFGPPSGKDQDQADLTRATLSPTRTQSQYPLPSSASFF</sequence>
<reference evidence="3 4" key="1">
    <citation type="submission" date="2020-08" db="EMBL/GenBank/DDBJ databases">
        <title>Plant Genome Project.</title>
        <authorList>
            <person name="Zhang R.-G."/>
        </authorList>
    </citation>
    <scope>NUCLEOTIDE SEQUENCE [LARGE SCALE GENOMIC DNA]</scope>
    <source>
        <tissue evidence="3">Rhizome</tissue>
    </source>
</reference>
<evidence type="ECO:0000259" key="2">
    <source>
        <dbReference type="PROSITE" id="PS50004"/>
    </source>
</evidence>
<dbReference type="PROSITE" id="PS50004">
    <property type="entry name" value="C2"/>
    <property type="match status" value="1"/>
</dbReference>
<dbReference type="Gene3D" id="2.60.40.150">
    <property type="entry name" value="C2 domain"/>
    <property type="match status" value="1"/>
</dbReference>
<dbReference type="SUPFAM" id="SSF49562">
    <property type="entry name" value="C2 domain (Calcium/lipid-binding domain, CaLB)"/>
    <property type="match status" value="1"/>
</dbReference>
<organism evidence="3 4">
    <name type="scientific">Zingiber officinale</name>
    <name type="common">Ginger</name>
    <name type="synonym">Amomum zingiber</name>
    <dbReference type="NCBI Taxonomy" id="94328"/>
    <lineage>
        <taxon>Eukaryota</taxon>
        <taxon>Viridiplantae</taxon>
        <taxon>Streptophyta</taxon>
        <taxon>Embryophyta</taxon>
        <taxon>Tracheophyta</taxon>
        <taxon>Spermatophyta</taxon>
        <taxon>Magnoliopsida</taxon>
        <taxon>Liliopsida</taxon>
        <taxon>Zingiberales</taxon>
        <taxon>Zingiberaceae</taxon>
        <taxon>Zingiber</taxon>
    </lineage>
</organism>
<feature type="compositionally biased region" description="Pro residues" evidence="1">
    <location>
        <begin position="1"/>
        <end position="19"/>
    </location>
</feature>
<keyword evidence="4" id="KW-1185">Reference proteome</keyword>
<dbReference type="AlphaFoldDB" id="A0A8J5HU21"/>
<feature type="region of interest" description="Disordered" evidence="1">
    <location>
        <begin position="1"/>
        <end position="21"/>
    </location>
</feature>
<dbReference type="GO" id="GO:0006952">
    <property type="term" value="P:defense response"/>
    <property type="evidence" value="ECO:0007669"/>
    <property type="project" value="InterPro"/>
</dbReference>
<feature type="compositionally biased region" description="Polar residues" evidence="1">
    <location>
        <begin position="167"/>
        <end position="187"/>
    </location>
</feature>
<dbReference type="SMART" id="SM00239">
    <property type="entry name" value="C2"/>
    <property type="match status" value="1"/>
</dbReference>
<feature type="region of interest" description="Disordered" evidence="1">
    <location>
        <begin position="130"/>
        <end position="187"/>
    </location>
</feature>
<name>A0A8J5HU21_ZINOF</name>
<dbReference type="PANTHER" id="PTHR32246">
    <property type="entry name" value="INGRESSION PROTEIN FIC1"/>
    <property type="match status" value="1"/>
</dbReference>
<gene>
    <name evidence="3" type="ORF">ZIOFF_009481</name>
</gene>
<dbReference type="EMBL" id="JACMSC010000003">
    <property type="protein sequence ID" value="KAG6527382.1"/>
    <property type="molecule type" value="Genomic_DNA"/>
</dbReference>
<protein>
    <recommendedName>
        <fullName evidence="2">C2 domain-containing protein</fullName>
    </recommendedName>
</protein>
<proteinExistence type="predicted"/>
<dbReference type="InterPro" id="IPR044750">
    <property type="entry name" value="C2_SRC2/BAP"/>
</dbReference>
<dbReference type="InterPro" id="IPR000008">
    <property type="entry name" value="C2_dom"/>
</dbReference>
<dbReference type="PANTHER" id="PTHR32246:SF68">
    <property type="entry name" value="OS01G0853800 PROTEIN"/>
    <property type="match status" value="1"/>
</dbReference>
<evidence type="ECO:0000313" key="4">
    <source>
        <dbReference type="Proteomes" id="UP000734854"/>
    </source>
</evidence>
<dbReference type="Pfam" id="PF00168">
    <property type="entry name" value="C2"/>
    <property type="match status" value="1"/>
</dbReference>
<dbReference type="Proteomes" id="UP000734854">
    <property type="component" value="Unassembled WGS sequence"/>
</dbReference>
<evidence type="ECO:0000256" key="1">
    <source>
        <dbReference type="SAM" id="MobiDB-lite"/>
    </source>
</evidence>
<evidence type="ECO:0000313" key="3">
    <source>
        <dbReference type="EMBL" id="KAG6527382.1"/>
    </source>
</evidence>
<dbReference type="CDD" id="cd04051">
    <property type="entry name" value="C2_SRC2_like"/>
    <property type="match status" value="1"/>
</dbReference>
<accession>A0A8J5HU21</accession>
<feature type="domain" description="C2" evidence="2">
    <location>
        <begin position="4"/>
        <end position="129"/>
    </location>
</feature>
<dbReference type="InterPro" id="IPR035892">
    <property type="entry name" value="C2_domain_sf"/>
</dbReference>